<dbReference type="RefSeq" id="WP_184814366.1">
    <property type="nucleotide sequence ID" value="NZ_JACHJQ010000007.1"/>
</dbReference>
<keyword evidence="2" id="KW-1185">Reference proteome</keyword>
<reference evidence="1 2" key="1">
    <citation type="submission" date="2020-08" db="EMBL/GenBank/DDBJ databases">
        <title>Genomic Encyclopedia of Type Strains, Phase III (KMG-III): the genomes of soil and plant-associated and newly described type strains.</title>
        <authorList>
            <person name="Whitman W."/>
        </authorList>
    </citation>
    <scope>NUCLEOTIDE SEQUENCE [LARGE SCALE GENOMIC DNA]</scope>
    <source>
        <strain evidence="1 2">CECT 8960</strain>
    </source>
</reference>
<comment type="caution">
    <text evidence="1">The sequence shown here is derived from an EMBL/GenBank/DDBJ whole genome shotgun (WGS) entry which is preliminary data.</text>
</comment>
<proteinExistence type="predicted"/>
<dbReference type="Gene3D" id="3.40.50.300">
    <property type="entry name" value="P-loop containing nucleotide triphosphate hydrolases"/>
    <property type="match status" value="1"/>
</dbReference>
<dbReference type="Proteomes" id="UP000520767">
    <property type="component" value="Unassembled WGS sequence"/>
</dbReference>
<name>A0A7W7VHA2_9PSEU</name>
<evidence type="ECO:0008006" key="3">
    <source>
        <dbReference type="Google" id="ProtNLM"/>
    </source>
</evidence>
<dbReference type="AlphaFoldDB" id="A0A7W7VHA2"/>
<evidence type="ECO:0000313" key="1">
    <source>
        <dbReference type="EMBL" id="MBB4910302.1"/>
    </source>
</evidence>
<gene>
    <name evidence="1" type="ORF">FHR82_006560</name>
</gene>
<organism evidence="1 2">
    <name type="scientific">Actinophytocola algeriensis</name>
    <dbReference type="NCBI Taxonomy" id="1768010"/>
    <lineage>
        <taxon>Bacteria</taxon>
        <taxon>Bacillati</taxon>
        <taxon>Actinomycetota</taxon>
        <taxon>Actinomycetes</taxon>
        <taxon>Pseudonocardiales</taxon>
        <taxon>Pseudonocardiaceae</taxon>
    </lineage>
</organism>
<dbReference type="SUPFAM" id="SSF52540">
    <property type="entry name" value="P-loop containing nucleoside triphosphate hydrolases"/>
    <property type="match status" value="1"/>
</dbReference>
<dbReference type="InterPro" id="IPR027417">
    <property type="entry name" value="P-loop_NTPase"/>
</dbReference>
<dbReference type="EMBL" id="JACHJQ010000007">
    <property type="protein sequence ID" value="MBB4910302.1"/>
    <property type="molecule type" value="Genomic_DNA"/>
</dbReference>
<accession>A0A7W7VHA2</accession>
<sequence>MRFRPISPDLLLTEVTETIITHAGEEWTRVGVDGAAPAAPGAFADRLADALRLRGRPVRRVSTSDFLRPASLRFERGRTDPDARYDDWLDLGGLVREVFEPLGPGGSGRILPTLWNAEADRATRAEYVDLPPGGVLVVDGELLLGRGLPFDCSVHLWLSRAALRRRLPEADAWSLPAIERYHSTVRPLYTADFAVRVDDPAHPALLDGDSVSNT</sequence>
<protein>
    <recommendedName>
        <fullName evidence="3">Uridine kinase</fullName>
    </recommendedName>
</protein>
<evidence type="ECO:0000313" key="2">
    <source>
        <dbReference type="Proteomes" id="UP000520767"/>
    </source>
</evidence>